<reference evidence="1 2" key="1">
    <citation type="submission" date="2019-07" db="EMBL/GenBank/DDBJ databases">
        <title>Complete Genome Sequence of Leptotrichia wadei Strain JMUB3936.</title>
        <authorList>
            <person name="Watanabe S."/>
            <person name="Cui L."/>
        </authorList>
    </citation>
    <scope>NUCLEOTIDE SEQUENCE [LARGE SCALE GENOMIC DNA]</scope>
    <source>
        <strain evidence="1 2">JMUB3936</strain>
    </source>
</reference>
<evidence type="ECO:0000313" key="2">
    <source>
        <dbReference type="Proteomes" id="UP000321944"/>
    </source>
</evidence>
<name>A0A510KRY6_9FUSO</name>
<evidence type="ECO:0000313" key="1">
    <source>
        <dbReference type="EMBL" id="BBM54509.1"/>
    </source>
</evidence>
<dbReference type="EMBL" id="AP019841">
    <property type="protein sequence ID" value="BBM54509.1"/>
    <property type="molecule type" value="Genomic_DNA"/>
</dbReference>
<organism evidence="1 2">
    <name type="scientific">Leptotrichia wadei</name>
    <dbReference type="NCBI Taxonomy" id="157687"/>
    <lineage>
        <taxon>Bacteria</taxon>
        <taxon>Fusobacteriati</taxon>
        <taxon>Fusobacteriota</taxon>
        <taxon>Fusobacteriia</taxon>
        <taxon>Fusobacteriales</taxon>
        <taxon>Leptotrichiaceae</taxon>
        <taxon>Leptotrichia</taxon>
    </lineage>
</organism>
<sequence length="48" mass="5713">MKTEELSSNLQNSNNHKLNKNIFVNCLVISSIEKIRQFFLKKFKIIMK</sequence>
<accession>A0A510KRY6</accession>
<gene>
    <name evidence="1" type="ORF">JMUB3936_0793</name>
</gene>
<proteinExistence type="predicted"/>
<dbReference type="AlphaFoldDB" id="A0A510KRY6"/>
<dbReference type="Proteomes" id="UP000321944">
    <property type="component" value="Chromosome"/>
</dbReference>
<protein>
    <submittedName>
        <fullName evidence="1">Uncharacterized protein</fullName>
    </submittedName>
</protein>